<evidence type="ECO:0000313" key="2">
    <source>
        <dbReference type="EMBL" id="GIG74928.1"/>
    </source>
</evidence>
<keyword evidence="1" id="KW-1133">Transmembrane helix</keyword>
<evidence type="ECO:0000313" key="3">
    <source>
        <dbReference type="Proteomes" id="UP000653674"/>
    </source>
</evidence>
<keyword evidence="3" id="KW-1185">Reference proteome</keyword>
<proteinExistence type="predicted"/>
<keyword evidence="1" id="KW-0812">Transmembrane</keyword>
<keyword evidence="1" id="KW-0472">Membrane</keyword>
<dbReference type="AlphaFoldDB" id="A0A8J3PNI0"/>
<sequence>MHALQALPLAAFALALGARRIRRLHDERVRVQLIAVLAAAYAGLTLLATWQALRGQSLIAPDGLTLAAAVALMAVTTGGVLWALGEASRFAPQGFGATRRTSGLFDGDGLDRMGNVFEGVAGRL</sequence>
<feature type="transmembrane region" description="Helical" evidence="1">
    <location>
        <begin position="65"/>
        <end position="85"/>
    </location>
</feature>
<name>A0A8J3PNI0_9ACTN</name>
<dbReference type="EMBL" id="BONU01000024">
    <property type="protein sequence ID" value="GIG74928.1"/>
    <property type="molecule type" value="Genomic_DNA"/>
</dbReference>
<dbReference type="RefSeq" id="WP_308442066.1">
    <property type="nucleotide sequence ID" value="NZ_BAAAQJ010000005.1"/>
</dbReference>
<organism evidence="2 3">
    <name type="scientific">Planosporangium flavigriseum</name>
    <dbReference type="NCBI Taxonomy" id="373681"/>
    <lineage>
        <taxon>Bacteria</taxon>
        <taxon>Bacillati</taxon>
        <taxon>Actinomycetota</taxon>
        <taxon>Actinomycetes</taxon>
        <taxon>Micromonosporales</taxon>
        <taxon>Micromonosporaceae</taxon>
        <taxon>Planosporangium</taxon>
    </lineage>
</organism>
<feature type="transmembrane region" description="Helical" evidence="1">
    <location>
        <begin position="33"/>
        <end position="53"/>
    </location>
</feature>
<gene>
    <name evidence="2" type="ORF">Pfl04_33320</name>
</gene>
<dbReference type="Proteomes" id="UP000653674">
    <property type="component" value="Unassembled WGS sequence"/>
</dbReference>
<accession>A0A8J3PNI0</accession>
<evidence type="ECO:0000256" key="1">
    <source>
        <dbReference type="SAM" id="Phobius"/>
    </source>
</evidence>
<comment type="caution">
    <text evidence="2">The sequence shown here is derived from an EMBL/GenBank/DDBJ whole genome shotgun (WGS) entry which is preliminary data.</text>
</comment>
<protein>
    <submittedName>
        <fullName evidence="2">Uncharacterized protein</fullName>
    </submittedName>
</protein>
<reference evidence="2" key="1">
    <citation type="submission" date="2021-01" db="EMBL/GenBank/DDBJ databases">
        <title>Whole genome shotgun sequence of Planosporangium flavigriseum NBRC 105377.</title>
        <authorList>
            <person name="Komaki H."/>
            <person name="Tamura T."/>
        </authorList>
    </citation>
    <scope>NUCLEOTIDE SEQUENCE</scope>
    <source>
        <strain evidence="2">NBRC 105377</strain>
    </source>
</reference>